<gene>
    <name evidence="2" type="ORF">GLOTRDRAFT_133173</name>
</gene>
<dbReference type="Proteomes" id="UP000030669">
    <property type="component" value="Unassembled WGS sequence"/>
</dbReference>
<feature type="region of interest" description="Disordered" evidence="1">
    <location>
        <begin position="1"/>
        <end position="44"/>
    </location>
</feature>
<evidence type="ECO:0000256" key="1">
    <source>
        <dbReference type="SAM" id="MobiDB-lite"/>
    </source>
</evidence>
<sequence length="137" mass="14801">MVRRAEVGKPSNITGTSAADNNVPGLFSPKESVKTDRSIPSSSEGVPGAFKVVLDPTDSIPVYDGRLGIIDRPIKLASMIDRIPMLGLPLYRKEIRPNSAALVVYTTAQYFNGSGSARYPNLSLNIQWVLLISSPPM</sequence>
<dbReference type="GeneID" id="19302667"/>
<name>S7PV62_GLOTA</name>
<organism evidence="2 3">
    <name type="scientific">Gloeophyllum trabeum (strain ATCC 11539 / FP-39264 / Madison 617)</name>
    <name type="common">Brown rot fungus</name>
    <dbReference type="NCBI Taxonomy" id="670483"/>
    <lineage>
        <taxon>Eukaryota</taxon>
        <taxon>Fungi</taxon>
        <taxon>Dikarya</taxon>
        <taxon>Basidiomycota</taxon>
        <taxon>Agaricomycotina</taxon>
        <taxon>Agaricomycetes</taxon>
        <taxon>Gloeophyllales</taxon>
        <taxon>Gloeophyllaceae</taxon>
        <taxon>Gloeophyllum</taxon>
    </lineage>
</organism>
<feature type="compositionally biased region" description="Polar residues" evidence="1">
    <location>
        <begin position="11"/>
        <end position="20"/>
    </location>
</feature>
<proteinExistence type="predicted"/>
<protein>
    <submittedName>
        <fullName evidence="2">Uncharacterized protein</fullName>
    </submittedName>
</protein>
<dbReference type="AlphaFoldDB" id="S7PV62"/>
<dbReference type="EMBL" id="KB469311">
    <property type="protein sequence ID" value="EPQ51302.1"/>
    <property type="molecule type" value="Genomic_DNA"/>
</dbReference>
<dbReference type="RefSeq" id="XP_007870280.1">
    <property type="nucleotide sequence ID" value="XM_007872089.1"/>
</dbReference>
<dbReference type="HOGENOM" id="CLU_1865329_0_0_1"/>
<keyword evidence="3" id="KW-1185">Reference proteome</keyword>
<dbReference type="OrthoDB" id="3063746at2759"/>
<dbReference type="KEGG" id="gtr:GLOTRDRAFT_133173"/>
<evidence type="ECO:0000313" key="3">
    <source>
        <dbReference type="Proteomes" id="UP000030669"/>
    </source>
</evidence>
<accession>S7PV62</accession>
<reference evidence="2 3" key="1">
    <citation type="journal article" date="2012" name="Science">
        <title>The Paleozoic origin of enzymatic lignin decomposition reconstructed from 31 fungal genomes.</title>
        <authorList>
            <person name="Floudas D."/>
            <person name="Binder M."/>
            <person name="Riley R."/>
            <person name="Barry K."/>
            <person name="Blanchette R.A."/>
            <person name="Henrissat B."/>
            <person name="Martinez A.T."/>
            <person name="Otillar R."/>
            <person name="Spatafora J.W."/>
            <person name="Yadav J.S."/>
            <person name="Aerts A."/>
            <person name="Benoit I."/>
            <person name="Boyd A."/>
            <person name="Carlson A."/>
            <person name="Copeland A."/>
            <person name="Coutinho P.M."/>
            <person name="de Vries R.P."/>
            <person name="Ferreira P."/>
            <person name="Findley K."/>
            <person name="Foster B."/>
            <person name="Gaskell J."/>
            <person name="Glotzer D."/>
            <person name="Gorecki P."/>
            <person name="Heitman J."/>
            <person name="Hesse C."/>
            <person name="Hori C."/>
            <person name="Igarashi K."/>
            <person name="Jurgens J.A."/>
            <person name="Kallen N."/>
            <person name="Kersten P."/>
            <person name="Kohler A."/>
            <person name="Kuees U."/>
            <person name="Kumar T.K.A."/>
            <person name="Kuo A."/>
            <person name="LaButti K."/>
            <person name="Larrondo L.F."/>
            <person name="Lindquist E."/>
            <person name="Ling A."/>
            <person name="Lombard V."/>
            <person name="Lucas S."/>
            <person name="Lundell T."/>
            <person name="Martin R."/>
            <person name="McLaughlin D.J."/>
            <person name="Morgenstern I."/>
            <person name="Morin E."/>
            <person name="Murat C."/>
            <person name="Nagy L.G."/>
            <person name="Nolan M."/>
            <person name="Ohm R.A."/>
            <person name="Patyshakuliyeva A."/>
            <person name="Rokas A."/>
            <person name="Ruiz-Duenas F.J."/>
            <person name="Sabat G."/>
            <person name="Salamov A."/>
            <person name="Samejima M."/>
            <person name="Schmutz J."/>
            <person name="Slot J.C."/>
            <person name="St John F."/>
            <person name="Stenlid J."/>
            <person name="Sun H."/>
            <person name="Sun S."/>
            <person name="Syed K."/>
            <person name="Tsang A."/>
            <person name="Wiebenga A."/>
            <person name="Young D."/>
            <person name="Pisabarro A."/>
            <person name="Eastwood D.C."/>
            <person name="Martin F."/>
            <person name="Cullen D."/>
            <person name="Grigoriev I.V."/>
            <person name="Hibbett D.S."/>
        </authorList>
    </citation>
    <scope>NUCLEOTIDE SEQUENCE [LARGE SCALE GENOMIC DNA]</scope>
    <source>
        <strain evidence="2 3">ATCC 11539</strain>
    </source>
</reference>
<evidence type="ECO:0000313" key="2">
    <source>
        <dbReference type="EMBL" id="EPQ51302.1"/>
    </source>
</evidence>